<dbReference type="OMA" id="IMFRRES"/>
<reference evidence="1" key="1">
    <citation type="submission" date="2018-11" db="EMBL/GenBank/DDBJ databases">
        <authorList>
            <person name="Grassa J C."/>
        </authorList>
    </citation>
    <scope>NUCLEOTIDE SEQUENCE [LARGE SCALE GENOMIC DNA]</scope>
</reference>
<dbReference type="Pfam" id="PF14223">
    <property type="entry name" value="Retrotran_gag_2"/>
    <property type="match status" value="1"/>
</dbReference>
<dbReference type="EnsemblPlants" id="evm.model.08.476">
    <property type="protein sequence ID" value="cds.evm.model.08.476"/>
    <property type="gene ID" value="evm.TU.08.476"/>
</dbReference>
<dbReference type="AlphaFoldDB" id="A0A803QBD4"/>
<evidence type="ECO:0000313" key="2">
    <source>
        <dbReference type="Proteomes" id="UP000596661"/>
    </source>
</evidence>
<keyword evidence="2" id="KW-1185">Reference proteome</keyword>
<dbReference type="EMBL" id="UZAU01000683">
    <property type="status" value="NOT_ANNOTATED_CDS"/>
    <property type="molecule type" value="Genomic_DNA"/>
</dbReference>
<name>A0A803QBD4_CANSA</name>
<protein>
    <submittedName>
        <fullName evidence="1">Uncharacterized protein</fullName>
    </submittedName>
</protein>
<reference evidence="1" key="2">
    <citation type="submission" date="2021-03" db="UniProtKB">
        <authorList>
            <consortium name="EnsemblPlants"/>
        </authorList>
    </citation>
    <scope>IDENTIFICATION</scope>
</reference>
<organism evidence="1 2">
    <name type="scientific">Cannabis sativa</name>
    <name type="common">Hemp</name>
    <name type="synonym">Marijuana</name>
    <dbReference type="NCBI Taxonomy" id="3483"/>
    <lineage>
        <taxon>Eukaryota</taxon>
        <taxon>Viridiplantae</taxon>
        <taxon>Streptophyta</taxon>
        <taxon>Embryophyta</taxon>
        <taxon>Tracheophyta</taxon>
        <taxon>Spermatophyta</taxon>
        <taxon>Magnoliopsida</taxon>
        <taxon>eudicotyledons</taxon>
        <taxon>Gunneridae</taxon>
        <taxon>Pentapetalae</taxon>
        <taxon>rosids</taxon>
        <taxon>fabids</taxon>
        <taxon>Rosales</taxon>
        <taxon>Cannabaceae</taxon>
        <taxon>Cannabis</taxon>
    </lineage>
</organism>
<evidence type="ECO:0000313" key="1">
    <source>
        <dbReference type="EnsemblPlants" id="cds.evm.model.08.476"/>
    </source>
</evidence>
<dbReference type="Proteomes" id="UP000596661">
    <property type="component" value="Chromosome 8"/>
</dbReference>
<accession>A0A803QBD4</accession>
<proteinExistence type="predicted"/>
<sequence length="134" mass="15841">MMTHVENLDHEEALKEDNKISRKLEKKEEVLKKAKNTIILSLSDQVLRKVMNEKTTHKMCVKLEQLYMSKTLPNQIYLKQRFYGFNMDESKSIDENIDEITKLVSNLESIRVKIEEDDQTIFLLNSLPRALMRI</sequence>
<dbReference type="Gramene" id="evm.model.08.476">
    <property type="protein sequence ID" value="cds.evm.model.08.476"/>
    <property type="gene ID" value="evm.TU.08.476"/>
</dbReference>